<dbReference type="Proteomes" id="UP000078596">
    <property type="component" value="Chromosome"/>
</dbReference>
<evidence type="ECO:0000313" key="2">
    <source>
        <dbReference type="EMBL" id="ANJ67315.1"/>
    </source>
</evidence>
<protein>
    <submittedName>
        <fullName evidence="2">Uncharacterized protein</fullName>
    </submittedName>
</protein>
<gene>
    <name evidence="2" type="ORF">A9404_07890</name>
</gene>
<dbReference type="AlphaFoldDB" id="A0A191ZHH3"/>
<name>A0A191ZHH3_9GAMM</name>
<keyword evidence="3" id="KW-1185">Reference proteome</keyword>
<proteinExistence type="predicted"/>
<sequence length="104" mass="11368">MCAAIVGDIQHPEGSGASFLRGIREIETGETRYIAADGNAWIAHITPEVVWFEGLYSQGEGGAVTFRQYKLAVETYVRFLSDPESKPIEVPFPDDPTPAIPDLS</sequence>
<organism evidence="2 3">
    <name type="scientific">Halothiobacillus diazotrophicus</name>
    <dbReference type="NCBI Taxonomy" id="1860122"/>
    <lineage>
        <taxon>Bacteria</taxon>
        <taxon>Pseudomonadati</taxon>
        <taxon>Pseudomonadota</taxon>
        <taxon>Gammaproteobacteria</taxon>
        <taxon>Chromatiales</taxon>
        <taxon>Halothiobacillaceae</taxon>
        <taxon>Halothiobacillus</taxon>
    </lineage>
</organism>
<feature type="region of interest" description="Disordered" evidence="1">
    <location>
        <begin position="84"/>
        <end position="104"/>
    </location>
</feature>
<evidence type="ECO:0000256" key="1">
    <source>
        <dbReference type="SAM" id="MobiDB-lite"/>
    </source>
</evidence>
<evidence type="ECO:0000313" key="3">
    <source>
        <dbReference type="Proteomes" id="UP000078596"/>
    </source>
</evidence>
<accession>A0A191ZHH3</accession>
<dbReference type="STRING" id="1860122.A9404_07890"/>
<dbReference type="KEGG" id="haz:A9404_07890"/>
<reference evidence="2 3" key="1">
    <citation type="submission" date="2016-06" db="EMBL/GenBank/DDBJ databases">
        <title>Insight into the functional genes involving in sulfur oxidation in Pearl River water.</title>
        <authorList>
            <person name="Luo J."/>
            <person name="Tan X."/>
            <person name="Lin W."/>
        </authorList>
    </citation>
    <scope>NUCLEOTIDE SEQUENCE [LARGE SCALE GENOMIC DNA]</scope>
    <source>
        <strain evidence="2 3">LS2</strain>
    </source>
</reference>
<dbReference type="EMBL" id="CP016027">
    <property type="protein sequence ID" value="ANJ67315.1"/>
    <property type="molecule type" value="Genomic_DNA"/>
</dbReference>
<feature type="compositionally biased region" description="Pro residues" evidence="1">
    <location>
        <begin position="93"/>
        <end position="104"/>
    </location>
</feature>